<keyword evidence="2" id="KW-0813">Transport</keyword>
<feature type="transmembrane region" description="Helical" evidence="6">
    <location>
        <begin position="194"/>
        <end position="212"/>
    </location>
</feature>
<evidence type="ECO:0000256" key="6">
    <source>
        <dbReference type="SAM" id="Phobius"/>
    </source>
</evidence>
<dbReference type="PIRSF" id="PIRSF006060">
    <property type="entry name" value="AA_transporter"/>
    <property type="match status" value="1"/>
</dbReference>
<feature type="transmembrane region" description="Helical" evidence="6">
    <location>
        <begin position="503"/>
        <end position="522"/>
    </location>
</feature>
<keyword evidence="8" id="KW-1185">Reference proteome</keyword>
<evidence type="ECO:0000313" key="8">
    <source>
        <dbReference type="Proteomes" id="UP000800092"/>
    </source>
</evidence>
<feature type="transmembrane region" description="Helical" evidence="6">
    <location>
        <begin position="357"/>
        <end position="378"/>
    </location>
</feature>
<feature type="transmembrane region" description="Helical" evidence="6">
    <location>
        <begin position="65"/>
        <end position="88"/>
    </location>
</feature>
<dbReference type="Proteomes" id="UP000800092">
    <property type="component" value="Unassembled WGS sequence"/>
</dbReference>
<dbReference type="GO" id="GO:0022857">
    <property type="term" value="F:transmembrane transporter activity"/>
    <property type="evidence" value="ECO:0007669"/>
    <property type="project" value="InterPro"/>
</dbReference>
<evidence type="ECO:0000256" key="3">
    <source>
        <dbReference type="ARBA" id="ARBA00022692"/>
    </source>
</evidence>
<reference evidence="7" key="1">
    <citation type="journal article" date="2020" name="Stud. Mycol.">
        <title>101 Dothideomycetes genomes: a test case for predicting lifestyles and emergence of pathogens.</title>
        <authorList>
            <person name="Haridas S."/>
            <person name="Albert R."/>
            <person name="Binder M."/>
            <person name="Bloem J."/>
            <person name="Labutti K."/>
            <person name="Salamov A."/>
            <person name="Andreopoulos B."/>
            <person name="Baker S."/>
            <person name="Barry K."/>
            <person name="Bills G."/>
            <person name="Bluhm B."/>
            <person name="Cannon C."/>
            <person name="Castanera R."/>
            <person name="Culley D."/>
            <person name="Daum C."/>
            <person name="Ezra D."/>
            <person name="Gonzalez J."/>
            <person name="Henrissat B."/>
            <person name="Kuo A."/>
            <person name="Liang C."/>
            <person name="Lipzen A."/>
            <person name="Lutzoni F."/>
            <person name="Magnuson J."/>
            <person name="Mondo S."/>
            <person name="Nolan M."/>
            <person name="Ohm R."/>
            <person name="Pangilinan J."/>
            <person name="Park H.-J."/>
            <person name="Ramirez L."/>
            <person name="Alfaro M."/>
            <person name="Sun H."/>
            <person name="Tritt A."/>
            <person name="Yoshinaga Y."/>
            <person name="Zwiers L.-H."/>
            <person name="Turgeon B."/>
            <person name="Goodwin S."/>
            <person name="Spatafora J."/>
            <person name="Crous P."/>
            <person name="Grigoriev I."/>
        </authorList>
    </citation>
    <scope>NUCLEOTIDE SEQUENCE</scope>
    <source>
        <strain evidence="7">Tuck. ex Michener</strain>
    </source>
</reference>
<proteinExistence type="predicted"/>
<evidence type="ECO:0000313" key="7">
    <source>
        <dbReference type="EMBL" id="KAF2236782.1"/>
    </source>
</evidence>
<accession>A0A6A6HFV5</accession>
<feature type="transmembrane region" description="Helical" evidence="6">
    <location>
        <begin position="471"/>
        <end position="491"/>
    </location>
</feature>
<organism evidence="7 8">
    <name type="scientific">Viridothelium virens</name>
    <name type="common">Speckled blister lichen</name>
    <name type="synonym">Trypethelium virens</name>
    <dbReference type="NCBI Taxonomy" id="1048519"/>
    <lineage>
        <taxon>Eukaryota</taxon>
        <taxon>Fungi</taxon>
        <taxon>Dikarya</taxon>
        <taxon>Ascomycota</taxon>
        <taxon>Pezizomycotina</taxon>
        <taxon>Dothideomycetes</taxon>
        <taxon>Dothideomycetes incertae sedis</taxon>
        <taxon>Trypetheliales</taxon>
        <taxon>Trypetheliaceae</taxon>
        <taxon>Viridothelium</taxon>
    </lineage>
</organism>
<evidence type="ECO:0000256" key="1">
    <source>
        <dbReference type="ARBA" id="ARBA00004141"/>
    </source>
</evidence>
<sequence length="542" mass="59445">MTNRTPNSNPIEACKSVQYSEEWPLAVRIGNNTSKVDGHLEDQNLDIDARTLALLGKRQRLSRNFGLVSIVAFSTTLQAAWASVAVTFQVGMVSGGPVNLFYGLIFCWIGAMAIAASLAELTSMAPTAGAQYHWVSLLAPVRFATIFSWVAGWITVFARMSLYASASFIVAQLIQGIAVLNHDSYEPAAWQGTLIYWTILLITTTVNILGIRKFPHIETIAFVFFVAAFFVVLVPLVYLTPQSTATFVFTDFENSSGWSNDGLVWFIGLMNAAYTFVGIDGTSHMSEEVMGANVVVPRSMVWSQFINGGLGIAMTIVILFGIGDIAATLSTKTKYPIIQMLLGATQSKGATTVMTSFIAIIIFFAALGILASASRLTWAFARDNGLPFPKFFAHVNKAYLIPVRALVLVVFVAVLLGLINIGSMTAFQAFISLSLIGLYTSYFLPIILLVSRRFGQKEVPFGPWTLGRWGLAINCVALVYITIIATFIVFPPYQPVSWDQMNYAGPIFGLSLLLCLTLWLIYGRRIFIGPVHEVLEDRHIKS</sequence>
<gene>
    <name evidence="7" type="ORF">EV356DRAFT_530686</name>
</gene>
<keyword evidence="5 6" id="KW-0472">Membrane</keyword>
<dbReference type="Gene3D" id="1.20.1740.10">
    <property type="entry name" value="Amino acid/polyamine transporter I"/>
    <property type="match status" value="1"/>
</dbReference>
<evidence type="ECO:0000256" key="4">
    <source>
        <dbReference type="ARBA" id="ARBA00022989"/>
    </source>
</evidence>
<keyword evidence="3 6" id="KW-0812">Transmembrane</keyword>
<dbReference type="PANTHER" id="PTHR45649:SF5">
    <property type="entry name" value="GABA TRANSPORTER (EUROFUNG)-RELATED"/>
    <property type="match status" value="1"/>
</dbReference>
<feature type="transmembrane region" description="Helical" evidence="6">
    <location>
        <begin position="262"/>
        <end position="279"/>
    </location>
</feature>
<evidence type="ECO:0000256" key="2">
    <source>
        <dbReference type="ARBA" id="ARBA00022448"/>
    </source>
</evidence>
<feature type="transmembrane region" description="Helical" evidence="6">
    <location>
        <begin position="399"/>
        <end position="421"/>
    </location>
</feature>
<keyword evidence="4 6" id="KW-1133">Transmembrane helix</keyword>
<feature type="transmembrane region" description="Helical" evidence="6">
    <location>
        <begin position="131"/>
        <end position="150"/>
    </location>
</feature>
<dbReference type="EMBL" id="ML991783">
    <property type="protein sequence ID" value="KAF2236782.1"/>
    <property type="molecule type" value="Genomic_DNA"/>
</dbReference>
<dbReference type="OrthoDB" id="3257095at2759"/>
<feature type="transmembrane region" description="Helical" evidence="6">
    <location>
        <begin position="300"/>
        <end position="322"/>
    </location>
</feature>
<dbReference type="GO" id="GO:0016020">
    <property type="term" value="C:membrane"/>
    <property type="evidence" value="ECO:0007669"/>
    <property type="project" value="UniProtKB-SubCell"/>
</dbReference>
<protein>
    <submittedName>
        <fullName evidence="7">Amino acid transporter</fullName>
    </submittedName>
</protein>
<evidence type="ECO:0000256" key="5">
    <source>
        <dbReference type="ARBA" id="ARBA00023136"/>
    </source>
</evidence>
<dbReference type="InterPro" id="IPR002293">
    <property type="entry name" value="AA/rel_permease1"/>
</dbReference>
<comment type="subcellular location">
    <subcellularLocation>
        <location evidence="1">Membrane</location>
        <topology evidence="1">Multi-pass membrane protein</topology>
    </subcellularLocation>
</comment>
<name>A0A6A6HFV5_VIRVR</name>
<feature type="transmembrane region" description="Helical" evidence="6">
    <location>
        <begin position="427"/>
        <end position="450"/>
    </location>
</feature>
<dbReference type="PANTHER" id="PTHR45649">
    <property type="entry name" value="AMINO-ACID PERMEASE BAT1"/>
    <property type="match status" value="1"/>
</dbReference>
<dbReference type="Pfam" id="PF13520">
    <property type="entry name" value="AA_permease_2"/>
    <property type="match status" value="1"/>
</dbReference>
<dbReference type="AlphaFoldDB" id="A0A6A6HFV5"/>
<feature type="transmembrane region" description="Helical" evidence="6">
    <location>
        <begin position="219"/>
        <end position="239"/>
    </location>
</feature>
<feature type="transmembrane region" description="Helical" evidence="6">
    <location>
        <begin position="100"/>
        <end position="119"/>
    </location>
</feature>